<comment type="caution">
    <text evidence="8">The sequence shown here is derived from an EMBL/GenBank/DDBJ whole genome shotgun (WGS) entry which is preliminary data.</text>
</comment>
<evidence type="ECO:0000256" key="4">
    <source>
        <dbReference type="ARBA" id="ARBA00022692"/>
    </source>
</evidence>
<evidence type="ECO:0000313" key="9">
    <source>
        <dbReference type="Proteomes" id="UP000306985"/>
    </source>
</evidence>
<evidence type="ECO:0000256" key="7">
    <source>
        <dbReference type="SAM" id="Phobius"/>
    </source>
</evidence>
<sequence length="628" mass="68074">MPDPTWSRRPTAAVGVLVVRGARAHSPLTPVGDDADAAVPELTAAAARLVVESVGGTGTVTADAFSITVDLPDADPRGVRRVLQAAARAVAAADLTGPDGTPVRLHVGVGWSDLSDRPMVTAVAAAQHAAAESLSHNDLVARPVLAGDGPLGAPRRPSTTMTRWQIALSLLACVAAPLALMITTYRLGLDVSTALYWAAVSAIVLTVGLQFAEGFVALRRCTPPGDAATPPAATAVIAAYLPNEAETIVETLTAFRGLRYRGPLQILLAYNTDRPLPVESELARIALADPRLTLLRVEPSTSKAQNVNAALAHTTGEFVGVFDADHHPMPDAFERAWAWINDGADVVQGHCVVRNGSESAVARMVAVEFEQIYAVGHIGRQRMHGFGIFGGSNGFWRTDVLRQIRMRGDRLTEDIDSSVRALRSGYRVVNDRGLISRELAPTSLPALWKQRIRWAQGWYEVSRYNAEAVTGRSGLSFRQRLGLAQLLVWRELYMWVTPLIWSLLLFMWWRDGGLTMASPVLLALTGAVLACGPVQLLFARQVGDRQIRRHRWWWWSFLLVNLVVYQEYKNLIGRVAQIKHVMGERHWTVTPRTADAAGAVPVGAVEDVPTAEPGQLRAGRPPLVAETG</sequence>
<dbReference type="InterPro" id="IPR029044">
    <property type="entry name" value="Nucleotide-diphossugar_trans"/>
</dbReference>
<evidence type="ECO:0000256" key="2">
    <source>
        <dbReference type="ARBA" id="ARBA00022676"/>
    </source>
</evidence>
<keyword evidence="5 7" id="KW-1133">Transmembrane helix</keyword>
<evidence type="ECO:0000256" key="5">
    <source>
        <dbReference type="ARBA" id="ARBA00022989"/>
    </source>
</evidence>
<keyword evidence="6 7" id="KW-0472">Membrane</keyword>
<dbReference type="GO" id="GO:0016757">
    <property type="term" value="F:glycosyltransferase activity"/>
    <property type="evidence" value="ECO:0007669"/>
    <property type="project" value="UniProtKB-KW"/>
</dbReference>
<dbReference type="GO" id="GO:0016020">
    <property type="term" value="C:membrane"/>
    <property type="evidence" value="ECO:0007669"/>
    <property type="project" value="UniProtKB-SubCell"/>
</dbReference>
<dbReference type="PANTHER" id="PTHR43867:SF2">
    <property type="entry name" value="CELLULOSE SYNTHASE CATALYTIC SUBUNIT A [UDP-FORMING]"/>
    <property type="match status" value="1"/>
</dbReference>
<gene>
    <name evidence="8" type="ORF">FDO65_16085</name>
</gene>
<accession>A0A4U6QCD5</accession>
<feature type="transmembrane region" description="Helical" evidence="7">
    <location>
        <begin position="521"/>
        <end position="540"/>
    </location>
</feature>
<dbReference type="RefSeq" id="WP_137450755.1">
    <property type="nucleotide sequence ID" value="NZ_SZZH01000004.1"/>
</dbReference>
<dbReference type="InterPro" id="IPR050321">
    <property type="entry name" value="Glycosyltr_2/OpgH_subfam"/>
</dbReference>
<dbReference type="Pfam" id="PF13641">
    <property type="entry name" value="Glyco_tranf_2_3"/>
    <property type="match status" value="1"/>
</dbReference>
<evidence type="ECO:0000313" key="8">
    <source>
        <dbReference type="EMBL" id="TKV57671.1"/>
    </source>
</evidence>
<feature type="transmembrane region" description="Helical" evidence="7">
    <location>
        <begin position="194"/>
        <end position="212"/>
    </location>
</feature>
<evidence type="ECO:0000256" key="3">
    <source>
        <dbReference type="ARBA" id="ARBA00022679"/>
    </source>
</evidence>
<feature type="transmembrane region" description="Helical" evidence="7">
    <location>
        <begin position="492"/>
        <end position="509"/>
    </location>
</feature>
<keyword evidence="3 8" id="KW-0808">Transferase</keyword>
<dbReference type="Proteomes" id="UP000306985">
    <property type="component" value="Unassembled WGS sequence"/>
</dbReference>
<dbReference type="CDD" id="cd06423">
    <property type="entry name" value="CESA_like"/>
    <property type="match status" value="1"/>
</dbReference>
<name>A0A4U6QCD5_9ACTN</name>
<keyword evidence="9" id="KW-1185">Reference proteome</keyword>
<dbReference type="EMBL" id="SZZH01000004">
    <property type="protein sequence ID" value="TKV57671.1"/>
    <property type="molecule type" value="Genomic_DNA"/>
</dbReference>
<feature type="transmembrane region" description="Helical" evidence="7">
    <location>
        <begin position="166"/>
        <end position="188"/>
    </location>
</feature>
<protein>
    <submittedName>
        <fullName evidence="8">Glycosyltransferase family 2 protein</fullName>
    </submittedName>
</protein>
<proteinExistence type="predicted"/>
<dbReference type="Gene3D" id="3.90.550.10">
    <property type="entry name" value="Spore Coat Polysaccharide Biosynthesis Protein SpsA, Chain A"/>
    <property type="match status" value="1"/>
</dbReference>
<keyword evidence="4 7" id="KW-0812">Transmembrane</keyword>
<dbReference type="SUPFAM" id="SSF53448">
    <property type="entry name" value="Nucleotide-diphospho-sugar transferases"/>
    <property type="match status" value="1"/>
</dbReference>
<comment type="subcellular location">
    <subcellularLocation>
        <location evidence="1">Membrane</location>
        <topology evidence="1">Multi-pass membrane protein</topology>
    </subcellularLocation>
</comment>
<reference evidence="8 9" key="1">
    <citation type="submission" date="2019-05" db="EMBL/GenBank/DDBJ databases">
        <title>Nakamurella sp. N5BH11, whole genome shotgun sequence.</title>
        <authorList>
            <person name="Tuo L."/>
        </authorList>
    </citation>
    <scope>NUCLEOTIDE SEQUENCE [LARGE SCALE GENOMIC DNA]</scope>
    <source>
        <strain evidence="8 9">N5BH11</strain>
    </source>
</reference>
<evidence type="ECO:0000256" key="6">
    <source>
        <dbReference type="ARBA" id="ARBA00023136"/>
    </source>
</evidence>
<evidence type="ECO:0000256" key="1">
    <source>
        <dbReference type="ARBA" id="ARBA00004141"/>
    </source>
</evidence>
<keyword evidence="2" id="KW-0328">Glycosyltransferase</keyword>
<dbReference type="AlphaFoldDB" id="A0A4U6QCD5"/>
<dbReference type="PANTHER" id="PTHR43867">
    <property type="entry name" value="CELLULOSE SYNTHASE CATALYTIC SUBUNIT A [UDP-FORMING]"/>
    <property type="match status" value="1"/>
</dbReference>
<dbReference type="OrthoDB" id="9797391at2"/>
<organism evidence="8 9">
    <name type="scientific">Nakamurella flava</name>
    <dbReference type="NCBI Taxonomy" id="2576308"/>
    <lineage>
        <taxon>Bacteria</taxon>
        <taxon>Bacillati</taxon>
        <taxon>Actinomycetota</taxon>
        <taxon>Actinomycetes</taxon>
        <taxon>Nakamurellales</taxon>
        <taxon>Nakamurellaceae</taxon>
        <taxon>Nakamurella</taxon>
    </lineage>
</organism>